<dbReference type="RefSeq" id="WP_176603856.1">
    <property type="nucleotide sequence ID" value="NZ_BMUJ01000033.1"/>
</dbReference>
<accession>A0ABW1Y4B8</accession>
<reference evidence="2" key="1">
    <citation type="journal article" date="2019" name="Int. J. Syst. Evol. Microbiol.">
        <title>The Global Catalogue of Microorganisms (GCM) 10K type strain sequencing project: providing services to taxonomists for standard genome sequencing and annotation.</title>
        <authorList>
            <consortium name="The Broad Institute Genomics Platform"/>
            <consortium name="The Broad Institute Genome Sequencing Center for Infectious Disease"/>
            <person name="Wu L."/>
            <person name="Ma J."/>
        </authorList>
    </citation>
    <scope>NUCLEOTIDE SEQUENCE [LARGE SCALE GENOMIC DNA]</scope>
    <source>
        <strain evidence="2">JCM 4504</strain>
    </source>
</reference>
<proteinExistence type="predicted"/>
<evidence type="ECO:0000313" key="2">
    <source>
        <dbReference type="Proteomes" id="UP001596321"/>
    </source>
</evidence>
<organism evidence="1 2">
    <name type="scientific">Streptomyces plicatus</name>
    <dbReference type="NCBI Taxonomy" id="1922"/>
    <lineage>
        <taxon>Bacteria</taxon>
        <taxon>Bacillati</taxon>
        <taxon>Actinomycetota</taxon>
        <taxon>Actinomycetes</taxon>
        <taxon>Kitasatosporales</taxon>
        <taxon>Streptomycetaceae</taxon>
        <taxon>Streptomyces</taxon>
        <taxon>Streptomyces rochei group</taxon>
    </lineage>
</organism>
<gene>
    <name evidence="1" type="ORF">ACFQFF_29160</name>
</gene>
<sequence>MPQPQLHTRTAASTVDFGEVVPLTVDPLIALDNAVVLSCTFQLSPPK</sequence>
<protein>
    <submittedName>
        <fullName evidence="1">Uncharacterized protein</fullName>
    </submittedName>
</protein>
<comment type="caution">
    <text evidence="1">The sequence shown here is derived from an EMBL/GenBank/DDBJ whole genome shotgun (WGS) entry which is preliminary data.</text>
</comment>
<dbReference type="EMBL" id="JBHSUW010000001">
    <property type="protein sequence ID" value="MFC6505432.1"/>
    <property type="molecule type" value="Genomic_DNA"/>
</dbReference>
<keyword evidence="2" id="KW-1185">Reference proteome</keyword>
<dbReference type="Proteomes" id="UP001596321">
    <property type="component" value="Unassembled WGS sequence"/>
</dbReference>
<name>A0ABW1Y4B8_STRPL</name>
<evidence type="ECO:0000313" key="1">
    <source>
        <dbReference type="EMBL" id="MFC6505432.1"/>
    </source>
</evidence>